<evidence type="ECO:0000313" key="8">
    <source>
        <dbReference type="EMBL" id="MBT1688956.1"/>
    </source>
</evidence>
<evidence type="ECO:0000256" key="1">
    <source>
        <dbReference type="ARBA" id="ARBA00004442"/>
    </source>
</evidence>
<comment type="similarity">
    <text evidence="2">Belongs to the outer membrane factor (OMF) (TC 1.B.17) family.</text>
</comment>
<organism evidence="8 9">
    <name type="scientific">Dawidia soli</name>
    <dbReference type="NCBI Taxonomy" id="2782352"/>
    <lineage>
        <taxon>Bacteria</taxon>
        <taxon>Pseudomonadati</taxon>
        <taxon>Bacteroidota</taxon>
        <taxon>Cytophagia</taxon>
        <taxon>Cytophagales</taxon>
        <taxon>Chryseotaleaceae</taxon>
        <taxon>Dawidia</taxon>
    </lineage>
</organism>
<reference evidence="8 9" key="1">
    <citation type="submission" date="2021-05" db="EMBL/GenBank/DDBJ databases">
        <title>A Polyphasic approach of four new species of the genus Ohtaekwangia: Ohtaekwangia histidinii sp. nov., Ohtaekwangia cretensis sp. nov., Ohtaekwangia indiensis sp. nov., Ohtaekwangia reichenbachii sp. nov. from diverse environment.</title>
        <authorList>
            <person name="Octaviana S."/>
        </authorList>
    </citation>
    <scope>NUCLEOTIDE SEQUENCE [LARGE SCALE GENOMIC DNA]</scope>
    <source>
        <strain evidence="8 9">PWU37</strain>
    </source>
</reference>
<dbReference type="PANTHER" id="PTHR30026:SF20">
    <property type="entry name" value="OUTER MEMBRANE PROTEIN TOLC"/>
    <property type="match status" value="1"/>
</dbReference>
<comment type="caution">
    <text evidence="8">The sequence shown here is derived from an EMBL/GenBank/DDBJ whole genome shotgun (WGS) entry which is preliminary data.</text>
</comment>
<name>A0AAP2GJ26_9BACT</name>
<dbReference type="Pfam" id="PF02321">
    <property type="entry name" value="OEP"/>
    <property type="match status" value="1"/>
</dbReference>
<evidence type="ECO:0000256" key="7">
    <source>
        <dbReference type="ARBA" id="ARBA00023237"/>
    </source>
</evidence>
<keyword evidence="5" id="KW-0812">Transmembrane</keyword>
<protein>
    <submittedName>
        <fullName evidence="8">TolC family protein</fullName>
    </submittedName>
</protein>
<evidence type="ECO:0000256" key="5">
    <source>
        <dbReference type="ARBA" id="ARBA00022692"/>
    </source>
</evidence>
<dbReference type="GO" id="GO:0015288">
    <property type="term" value="F:porin activity"/>
    <property type="evidence" value="ECO:0007669"/>
    <property type="project" value="TreeGrafter"/>
</dbReference>
<gene>
    <name evidence="8" type="ORF">KK078_20495</name>
</gene>
<dbReference type="RefSeq" id="WP_254092182.1">
    <property type="nucleotide sequence ID" value="NZ_JAHESC010000033.1"/>
</dbReference>
<dbReference type="InterPro" id="IPR051906">
    <property type="entry name" value="TolC-like"/>
</dbReference>
<dbReference type="GO" id="GO:0015562">
    <property type="term" value="F:efflux transmembrane transporter activity"/>
    <property type="evidence" value="ECO:0007669"/>
    <property type="project" value="InterPro"/>
</dbReference>
<keyword evidence="3" id="KW-0813">Transport</keyword>
<evidence type="ECO:0000256" key="6">
    <source>
        <dbReference type="ARBA" id="ARBA00023136"/>
    </source>
</evidence>
<dbReference type="InterPro" id="IPR003423">
    <property type="entry name" value="OMP_efflux"/>
</dbReference>
<evidence type="ECO:0000256" key="2">
    <source>
        <dbReference type="ARBA" id="ARBA00007613"/>
    </source>
</evidence>
<keyword evidence="7" id="KW-0998">Cell outer membrane</keyword>
<dbReference type="Gene3D" id="1.20.1600.10">
    <property type="entry name" value="Outer membrane efflux proteins (OEP)"/>
    <property type="match status" value="1"/>
</dbReference>
<sequence>MKSGSIKTTIRLGLFCALVFVSVVEINAQIPDSATLSLSLQQAIQYARTSNKSVSALKTEEDVMQANLAEAKAGALPRVHANASYQRYSNVRLYDGVLGNSHEIPKPPTANAGALGVETSVNLYAGGRQRSVVTDLHYRSELASINTREQEATIGLQVALQYLEMIKLHFQQLLIDDQVARSRERSKNIDALYANGKVTKSDVLRADVLLSITLLSKTTAENDYLISNQKLNTLLNLHEHTRIIPSDTMSLGLLDSVAFAGFLEDYSGTYALLKIQKNIALQENRARLVKSYNHPTVTLFSGYGLNYPNTLMFPPVAQTVAVGVAGVKVSYEISSLYQNKHRIKSVRLQETTISQQKAWIEDNVKQEARALAIKYNETMHRMHVIQKSIQQTQTNYDIQNTKYFNQLGLLTDLLEADNLYQETRFNYLQANIAALSIYYRLLFITGKI</sequence>
<dbReference type="AlphaFoldDB" id="A0AAP2GJ26"/>
<dbReference type="PANTHER" id="PTHR30026">
    <property type="entry name" value="OUTER MEMBRANE PROTEIN TOLC"/>
    <property type="match status" value="1"/>
</dbReference>
<accession>A0AAP2GJ26</accession>
<evidence type="ECO:0000256" key="4">
    <source>
        <dbReference type="ARBA" id="ARBA00022452"/>
    </source>
</evidence>
<dbReference type="Proteomes" id="UP001319180">
    <property type="component" value="Unassembled WGS sequence"/>
</dbReference>
<evidence type="ECO:0000256" key="3">
    <source>
        <dbReference type="ARBA" id="ARBA00022448"/>
    </source>
</evidence>
<keyword evidence="4" id="KW-1134">Transmembrane beta strand</keyword>
<dbReference type="GO" id="GO:1990281">
    <property type="term" value="C:efflux pump complex"/>
    <property type="evidence" value="ECO:0007669"/>
    <property type="project" value="TreeGrafter"/>
</dbReference>
<comment type="subcellular location">
    <subcellularLocation>
        <location evidence="1">Cell outer membrane</location>
    </subcellularLocation>
</comment>
<proteinExistence type="inferred from homology"/>
<dbReference type="EMBL" id="JAHESC010000033">
    <property type="protein sequence ID" value="MBT1688956.1"/>
    <property type="molecule type" value="Genomic_DNA"/>
</dbReference>
<evidence type="ECO:0000313" key="9">
    <source>
        <dbReference type="Proteomes" id="UP001319180"/>
    </source>
</evidence>
<keyword evidence="6" id="KW-0472">Membrane</keyword>
<keyword evidence="9" id="KW-1185">Reference proteome</keyword>
<dbReference type="GO" id="GO:0009279">
    <property type="term" value="C:cell outer membrane"/>
    <property type="evidence" value="ECO:0007669"/>
    <property type="project" value="UniProtKB-SubCell"/>
</dbReference>
<dbReference type="SUPFAM" id="SSF56954">
    <property type="entry name" value="Outer membrane efflux proteins (OEP)"/>
    <property type="match status" value="1"/>
</dbReference>